<dbReference type="InterPro" id="IPR000253">
    <property type="entry name" value="FHA_dom"/>
</dbReference>
<keyword evidence="8 15" id="KW-1133">Transmembrane helix</keyword>
<keyword evidence="9" id="KW-0297">G-protein coupled receptor</keyword>
<dbReference type="SMART" id="SM00220">
    <property type="entry name" value="S_TKc"/>
    <property type="match status" value="1"/>
</dbReference>
<evidence type="ECO:0000256" key="11">
    <source>
        <dbReference type="ARBA" id="ARBA00023170"/>
    </source>
</evidence>
<dbReference type="Pfam" id="PF00069">
    <property type="entry name" value="Pkinase"/>
    <property type="match status" value="1"/>
</dbReference>
<keyword evidence="5 15" id="KW-0812">Transmembrane</keyword>
<feature type="compositionally biased region" description="Acidic residues" evidence="14">
    <location>
        <begin position="1122"/>
        <end position="1133"/>
    </location>
</feature>
<dbReference type="AlphaFoldDB" id="A0A6A5KYT5"/>
<keyword evidence="19" id="KW-1185">Reference proteome</keyword>
<dbReference type="SUPFAM" id="SSF49879">
    <property type="entry name" value="SMAD/FHA domain"/>
    <property type="match status" value="1"/>
</dbReference>
<feature type="binding site" evidence="13">
    <location>
        <position position="658"/>
    </location>
    <ligand>
        <name>ATP</name>
        <dbReference type="ChEBI" id="CHEBI:30616"/>
    </ligand>
</feature>
<protein>
    <submittedName>
        <fullName evidence="18">Pkinase-domain-containing protein</fullName>
    </submittedName>
</protein>
<sequence length="1268" mass="143029">MGLTVYNVTSYAPEAVPMAPLSFQAILFPALAFPAWILCLSPMVWHFRQGNIAAGSLVTWIALNNFFNAINALIWPRDNILDWWDGNVWCDINARIQVGSTVGLAAATVMVVRKLARVMDTRNITVSSSRGSKVKEKVWEVVWCWGYPLVIIVVYYVVQPVRYMIYGIIGCKSAYDTSWLSVVLSFMWPPITMAFAAYWAALLVWRLYRYRREFHRLVAARNTTSSRFIRLFIISMVVIFVYTIYAIYWLILFINVAQDPYSWSNVHDPTKFNTIIRIPVGGKVDMNKWVQIATGYVIFALFGTGVDAHNLYKRLLVSMGAGKVWPSLYVESTSGSRTPHSFTAAKEWTSSLGSKAKSMLWSSKSDSTYGGTTRNNSVAMGSIPHLHNVATQDTLLRQKDNASARPLTPKSFFKRVFTRMARGSPVLSFSSYRNIAEVATTDTDRSATVSSPPGFHAHAWAAEDHAVGRVSDVDGVHIIREVHQDCRDRDENEKEDKIEVCGNEQFYLGRDTELCRYSWCDDLTISRLHLRIHCILYEQDPISNISPFVYATDLSANGTYLKKSNAECTASQDPGVLMGRKSTFLLDDEDELRISDTVTLIYYSKKPVELAKLTPIQERERHTFAQRFLVTGRVLGEGGYGKVLVAVNQETHRQLACKLVSLDKMYSKLAVPNLRLPTGGPGERGTKTRKRWPTKVANCFREFDILKDLSHPNVVAIEKVFWSHNTIYIFLELVTGGDLFSYLEYKDGRLGSMQAAAVVRQILKGIEYLHDQDIVHRDLKPDNILMTSLEDGARVVITDFGSARFLPGKNGRKAMRTNKYHRMFSCVGTLEYAAPEIHRANRTIPPDHGYSKSVDMWSIGSITATVLTGDLIFSDRSHPDYHNNPRAVIVGLAAICDLSVLDEHDHPLWSEVGDRPKDFIKGLLILEEEKRMTASEALVHPWFSSYAEDFEDLYARSIADWEPRETDLQLVERITELTPNFAAAGAPGNVRSHDTTSQHFPPSQSDHTHNMLKTQSTSQHWRAKVTSPSIRDDYEGAQFASQAQGTDAAASEHQQAQEPNKYSQYGQHSDKARAQDDTDSQISDHHASNSPKPLSKCGISIGNSLSQLSLTKAPAPGMYNDNADDNEDSDESCESLNRVRNNYSQQGYYLHLPPPPASQDTQQSVLVNATPPHEQVEYADYGYDEHAHMDQEVDGSYFQTQFPYERVTEDEEDSILVHETPPELLRKHGRSSDKGLPTYIQCFHPDEAGEAIDSHTHRKRRKLSNYIR</sequence>
<proteinExistence type="inferred from homology"/>
<feature type="transmembrane region" description="Helical" evidence="15">
    <location>
        <begin position="228"/>
        <end position="251"/>
    </location>
</feature>
<feature type="transmembrane region" description="Helical" evidence="15">
    <location>
        <begin position="138"/>
        <end position="158"/>
    </location>
</feature>
<feature type="transmembrane region" description="Helical" evidence="15">
    <location>
        <begin position="20"/>
        <end position="40"/>
    </location>
</feature>
<evidence type="ECO:0000256" key="8">
    <source>
        <dbReference type="ARBA" id="ARBA00022989"/>
    </source>
</evidence>
<dbReference type="Proteomes" id="UP000800040">
    <property type="component" value="Unassembled WGS sequence"/>
</dbReference>
<feature type="region of interest" description="Disordered" evidence="14">
    <location>
        <begin position="983"/>
        <end position="1026"/>
    </location>
</feature>
<evidence type="ECO:0000256" key="6">
    <source>
        <dbReference type="ARBA" id="ARBA00022741"/>
    </source>
</evidence>
<dbReference type="PROSITE" id="PS00107">
    <property type="entry name" value="PROTEIN_KINASE_ATP"/>
    <property type="match status" value="1"/>
</dbReference>
<feature type="domain" description="FHA" evidence="16">
    <location>
        <begin position="506"/>
        <end position="566"/>
    </location>
</feature>
<keyword evidence="11" id="KW-0675">Receptor</keyword>
<dbReference type="InterPro" id="IPR000719">
    <property type="entry name" value="Prot_kinase_dom"/>
</dbReference>
<dbReference type="InterPro" id="IPR008271">
    <property type="entry name" value="Ser/Thr_kinase_AS"/>
</dbReference>
<dbReference type="InterPro" id="IPR001499">
    <property type="entry name" value="GPCR_STE3"/>
</dbReference>
<dbReference type="PROSITE" id="PS00108">
    <property type="entry name" value="PROTEIN_KINASE_ST"/>
    <property type="match status" value="1"/>
</dbReference>
<evidence type="ECO:0000313" key="19">
    <source>
        <dbReference type="Proteomes" id="UP000800040"/>
    </source>
</evidence>
<dbReference type="InterPro" id="IPR008984">
    <property type="entry name" value="SMAD_FHA_dom_sf"/>
</dbReference>
<feature type="region of interest" description="Disordered" evidence="14">
    <location>
        <begin position="1112"/>
        <end position="1134"/>
    </location>
</feature>
<reference evidence="18" key="1">
    <citation type="submission" date="2020-01" db="EMBL/GenBank/DDBJ databases">
        <authorList>
            <consortium name="DOE Joint Genome Institute"/>
            <person name="Haridas S."/>
            <person name="Albert R."/>
            <person name="Binder M."/>
            <person name="Bloem J."/>
            <person name="Labutti K."/>
            <person name="Salamov A."/>
            <person name="Andreopoulos B."/>
            <person name="Baker S.E."/>
            <person name="Barry K."/>
            <person name="Bills G."/>
            <person name="Bluhm B.H."/>
            <person name="Cannon C."/>
            <person name="Castanera R."/>
            <person name="Culley D.E."/>
            <person name="Daum C."/>
            <person name="Ezra D."/>
            <person name="Gonzalez J.B."/>
            <person name="Henrissat B."/>
            <person name="Kuo A."/>
            <person name="Liang C."/>
            <person name="Lipzen A."/>
            <person name="Lutzoni F."/>
            <person name="Magnuson J."/>
            <person name="Mondo S."/>
            <person name="Nolan M."/>
            <person name="Ohm R."/>
            <person name="Pangilinan J."/>
            <person name="Park H.-J."/>
            <person name="Ramirez L."/>
            <person name="Alfaro M."/>
            <person name="Sun H."/>
            <person name="Tritt A."/>
            <person name="Yoshinaga Y."/>
            <person name="Zwiers L.-H."/>
            <person name="Turgeon B.G."/>
            <person name="Goodwin S.B."/>
            <person name="Spatafora J.W."/>
            <person name="Crous P.W."/>
            <person name="Grigoriev I.V."/>
        </authorList>
    </citation>
    <scope>NUCLEOTIDE SEQUENCE</scope>
    <source>
        <strain evidence="18">P77</strain>
    </source>
</reference>
<evidence type="ECO:0000256" key="10">
    <source>
        <dbReference type="ARBA" id="ARBA00023136"/>
    </source>
</evidence>
<evidence type="ECO:0000256" key="4">
    <source>
        <dbReference type="ARBA" id="ARBA00022507"/>
    </source>
</evidence>
<feature type="domain" description="Protein kinase" evidence="17">
    <location>
        <begin position="629"/>
        <end position="943"/>
    </location>
</feature>
<dbReference type="PANTHER" id="PTHR28097">
    <property type="entry name" value="PHEROMONE A FACTOR RECEPTOR"/>
    <property type="match status" value="1"/>
</dbReference>
<comment type="similarity">
    <text evidence="2">Belongs to the protein kinase superfamily. CAMK Ser/Thr protein kinase family. CHEK2 subfamily.</text>
</comment>
<evidence type="ECO:0000313" key="18">
    <source>
        <dbReference type="EMBL" id="KAF1838993.1"/>
    </source>
</evidence>
<dbReference type="GO" id="GO:0004672">
    <property type="term" value="F:protein kinase activity"/>
    <property type="evidence" value="ECO:0007669"/>
    <property type="project" value="InterPro"/>
</dbReference>
<dbReference type="PANTHER" id="PTHR28097:SF1">
    <property type="entry name" value="PHEROMONE A FACTOR RECEPTOR"/>
    <property type="match status" value="1"/>
</dbReference>
<dbReference type="CDD" id="cd14966">
    <property type="entry name" value="7tmD_STE3"/>
    <property type="match status" value="1"/>
</dbReference>
<evidence type="ECO:0000256" key="13">
    <source>
        <dbReference type="PROSITE-ProRule" id="PRU10141"/>
    </source>
</evidence>
<feature type="compositionally biased region" description="Polar residues" evidence="14">
    <location>
        <begin position="1052"/>
        <end position="1067"/>
    </location>
</feature>
<evidence type="ECO:0000256" key="12">
    <source>
        <dbReference type="ARBA" id="ARBA00023224"/>
    </source>
</evidence>
<dbReference type="Gene3D" id="1.10.510.10">
    <property type="entry name" value="Transferase(Phosphotransferase) domain 1"/>
    <property type="match status" value="1"/>
</dbReference>
<dbReference type="SUPFAM" id="SSF56112">
    <property type="entry name" value="Protein kinase-like (PK-like)"/>
    <property type="match status" value="1"/>
</dbReference>
<dbReference type="InterPro" id="IPR011009">
    <property type="entry name" value="Kinase-like_dom_sf"/>
</dbReference>
<evidence type="ECO:0000259" key="17">
    <source>
        <dbReference type="PROSITE" id="PS50011"/>
    </source>
</evidence>
<accession>A0A6A5KYT5</accession>
<evidence type="ECO:0000256" key="1">
    <source>
        <dbReference type="ARBA" id="ARBA00004141"/>
    </source>
</evidence>
<dbReference type="GO" id="GO:0000750">
    <property type="term" value="P:pheromone-dependent signal transduction involved in conjugation with cellular fusion"/>
    <property type="evidence" value="ECO:0007669"/>
    <property type="project" value="TreeGrafter"/>
</dbReference>
<dbReference type="Gene3D" id="2.60.200.20">
    <property type="match status" value="1"/>
</dbReference>
<comment type="similarity">
    <text evidence="3">Belongs to the G-protein coupled receptor 4 family.</text>
</comment>
<dbReference type="Pfam" id="PF02076">
    <property type="entry name" value="STE3"/>
    <property type="match status" value="1"/>
</dbReference>
<evidence type="ECO:0000256" key="2">
    <source>
        <dbReference type="ARBA" id="ARBA00005575"/>
    </source>
</evidence>
<keyword evidence="7 13" id="KW-0067">ATP-binding</keyword>
<evidence type="ECO:0000256" key="9">
    <source>
        <dbReference type="ARBA" id="ARBA00023040"/>
    </source>
</evidence>
<dbReference type="PROSITE" id="PS50006">
    <property type="entry name" value="FHA_DOMAIN"/>
    <property type="match status" value="1"/>
</dbReference>
<evidence type="ECO:0000256" key="5">
    <source>
        <dbReference type="ARBA" id="ARBA00022692"/>
    </source>
</evidence>
<keyword evidence="12" id="KW-0807">Transducer</keyword>
<dbReference type="PRINTS" id="PR00899">
    <property type="entry name" value="GPCRSTE3"/>
</dbReference>
<keyword evidence="10 15" id="KW-0472">Membrane</keyword>
<dbReference type="GO" id="GO:0004932">
    <property type="term" value="F:mating-type factor pheromone receptor activity"/>
    <property type="evidence" value="ECO:0007669"/>
    <property type="project" value="InterPro"/>
</dbReference>
<feature type="compositionally biased region" description="Polar residues" evidence="14">
    <location>
        <begin position="997"/>
        <end position="1020"/>
    </location>
</feature>
<evidence type="ECO:0000256" key="7">
    <source>
        <dbReference type="ARBA" id="ARBA00022840"/>
    </source>
</evidence>
<dbReference type="GO" id="GO:0005524">
    <property type="term" value="F:ATP binding"/>
    <property type="evidence" value="ECO:0007669"/>
    <property type="project" value="UniProtKB-UniRule"/>
</dbReference>
<dbReference type="PROSITE" id="PS50011">
    <property type="entry name" value="PROTEIN_KINASE_DOM"/>
    <property type="match status" value="1"/>
</dbReference>
<feature type="compositionally biased region" description="Basic and acidic residues" evidence="14">
    <location>
        <begin position="1068"/>
        <end position="1087"/>
    </location>
</feature>
<feature type="transmembrane region" description="Helical" evidence="15">
    <location>
        <begin position="52"/>
        <end position="74"/>
    </location>
</feature>
<dbReference type="Gene3D" id="3.30.200.20">
    <property type="entry name" value="Phosphorylase Kinase, domain 1"/>
    <property type="match status" value="1"/>
</dbReference>
<keyword evidence="18" id="KW-0418">Kinase</keyword>
<comment type="subcellular location">
    <subcellularLocation>
        <location evidence="1">Membrane</location>
        <topology evidence="1">Multi-pass membrane protein</topology>
    </subcellularLocation>
</comment>
<dbReference type="GO" id="GO:0005886">
    <property type="term" value="C:plasma membrane"/>
    <property type="evidence" value="ECO:0007669"/>
    <property type="project" value="TreeGrafter"/>
</dbReference>
<keyword evidence="6 13" id="KW-0547">Nucleotide-binding</keyword>
<organism evidence="18 19">
    <name type="scientific">Decorospora gaudefroyi</name>
    <dbReference type="NCBI Taxonomy" id="184978"/>
    <lineage>
        <taxon>Eukaryota</taxon>
        <taxon>Fungi</taxon>
        <taxon>Dikarya</taxon>
        <taxon>Ascomycota</taxon>
        <taxon>Pezizomycotina</taxon>
        <taxon>Dothideomycetes</taxon>
        <taxon>Pleosporomycetidae</taxon>
        <taxon>Pleosporales</taxon>
        <taxon>Pleosporineae</taxon>
        <taxon>Pleosporaceae</taxon>
        <taxon>Decorospora</taxon>
    </lineage>
</organism>
<gene>
    <name evidence="18" type="ORF">BDW02DRAFT_585372</name>
</gene>
<name>A0A6A5KYT5_9PLEO</name>
<keyword evidence="4" id="KW-0589">Pheromone response</keyword>
<keyword evidence="18" id="KW-0808">Transferase</keyword>
<evidence type="ECO:0000256" key="14">
    <source>
        <dbReference type="SAM" id="MobiDB-lite"/>
    </source>
</evidence>
<evidence type="ECO:0000256" key="15">
    <source>
        <dbReference type="SAM" id="Phobius"/>
    </source>
</evidence>
<evidence type="ECO:0000259" key="16">
    <source>
        <dbReference type="PROSITE" id="PS50006"/>
    </source>
</evidence>
<dbReference type="InterPro" id="IPR017441">
    <property type="entry name" value="Protein_kinase_ATP_BS"/>
</dbReference>
<feature type="region of interest" description="Disordered" evidence="14">
    <location>
        <begin position="1039"/>
        <end position="1100"/>
    </location>
</feature>
<dbReference type="EMBL" id="ML975247">
    <property type="protein sequence ID" value="KAF1838993.1"/>
    <property type="molecule type" value="Genomic_DNA"/>
</dbReference>
<feature type="transmembrane region" description="Helical" evidence="15">
    <location>
        <begin position="186"/>
        <end position="208"/>
    </location>
</feature>
<dbReference type="OrthoDB" id="74764at2759"/>
<evidence type="ECO:0000256" key="3">
    <source>
        <dbReference type="ARBA" id="ARBA00011085"/>
    </source>
</evidence>
<feature type="transmembrane region" description="Helical" evidence="15">
    <location>
        <begin position="94"/>
        <end position="112"/>
    </location>
</feature>